<dbReference type="Proteomes" id="UP000184063">
    <property type="component" value="Unassembled WGS sequence"/>
</dbReference>
<gene>
    <name evidence="2" type="ORF">ASPFODRAFT_84240</name>
</gene>
<feature type="region of interest" description="Disordered" evidence="1">
    <location>
        <begin position="1"/>
        <end position="47"/>
    </location>
</feature>
<proteinExistence type="predicted"/>
<organism evidence="2 3">
    <name type="scientific">Aspergillus luchuensis (strain CBS 106.47)</name>
    <dbReference type="NCBI Taxonomy" id="1137211"/>
    <lineage>
        <taxon>Eukaryota</taxon>
        <taxon>Fungi</taxon>
        <taxon>Dikarya</taxon>
        <taxon>Ascomycota</taxon>
        <taxon>Pezizomycotina</taxon>
        <taxon>Eurotiomycetes</taxon>
        <taxon>Eurotiomycetidae</taxon>
        <taxon>Eurotiales</taxon>
        <taxon>Aspergillaceae</taxon>
        <taxon>Aspergillus</taxon>
        <taxon>Aspergillus subgen. Circumdati</taxon>
    </lineage>
</organism>
<name>A0A1M3T800_ASPLC</name>
<dbReference type="VEuPathDB" id="FungiDB:ASPFODRAFT_84240"/>
<reference evidence="3" key="1">
    <citation type="journal article" date="2017" name="Genome Biol.">
        <title>Comparative genomics reveals high biological diversity and specific adaptations in the industrially and medically important fungal genus Aspergillus.</title>
        <authorList>
            <person name="de Vries R.P."/>
            <person name="Riley R."/>
            <person name="Wiebenga A."/>
            <person name="Aguilar-Osorio G."/>
            <person name="Amillis S."/>
            <person name="Uchima C.A."/>
            <person name="Anderluh G."/>
            <person name="Asadollahi M."/>
            <person name="Askin M."/>
            <person name="Barry K."/>
            <person name="Battaglia E."/>
            <person name="Bayram O."/>
            <person name="Benocci T."/>
            <person name="Braus-Stromeyer S.A."/>
            <person name="Caldana C."/>
            <person name="Canovas D."/>
            <person name="Cerqueira G.C."/>
            <person name="Chen F."/>
            <person name="Chen W."/>
            <person name="Choi C."/>
            <person name="Clum A."/>
            <person name="Dos Santos R.A."/>
            <person name="Damasio A.R."/>
            <person name="Diallinas G."/>
            <person name="Emri T."/>
            <person name="Fekete E."/>
            <person name="Flipphi M."/>
            <person name="Freyberg S."/>
            <person name="Gallo A."/>
            <person name="Gournas C."/>
            <person name="Habgood R."/>
            <person name="Hainaut M."/>
            <person name="Harispe M.L."/>
            <person name="Henrissat B."/>
            <person name="Hilden K.S."/>
            <person name="Hope R."/>
            <person name="Hossain A."/>
            <person name="Karabika E."/>
            <person name="Karaffa L."/>
            <person name="Karanyi Z."/>
            <person name="Krasevec N."/>
            <person name="Kuo A."/>
            <person name="Kusch H."/>
            <person name="LaButti K."/>
            <person name="Lagendijk E.L."/>
            <person name="Lapidus A."/>
            <person name="Levasseur A."/>
            <person name="Lindquist E."/>
            <person name="Lipzen A."/>
            <person name="Logrieco A.F."/>
            <person name="MacCabe A."/>
            <person name="Maekelae M.R."/>
            <person name="Malavazi I."/>
            <person name="Melin P."/>
            <person name="Meyer V."/>
            <person name="Mielnichuk N."/>
            <person name="Miskei M."/>
            <person name="Molnar A.P."/>
            <person name="Mule G."/>
            <person name="Ngan C.Y."/>
            <person name="Orejas M."/>
            <person name="Orosz E."/>
            <person name="Ouedraogo J.P."/>
            <person name="Overkamp K.M."/>
            <person name="Park H.-S."/>
            <person name="Perrone G."/>
            <person name="Piumi F."/>
            <person name="Punt P.J."/>
            <person name="Ram A.F."/>
            <person name="Ramon A."/>
            <person name="Rauscher S."/>
            <person name="Record E."/>
            <person name="Riano-Pachon D.M."/>
            <person name="Robert V."/>
            <person name="Roehrig J."/>
            <person name="Ruller R."/>
            <person name="Salamov A."/>
            <person name="Salih N.S."/>
            <person name="Samson R.A."/>
            <person name="Sandor E."/>
            <person name="Sanguinetti M."/>
            <person name="Schuetze T."/>
            <person name="Sepcic K."/>
            <person name="Shelest E."/>
            <person name="Sherlock G."/>
            <person name="Sophianopoulou V."/>
            <person name="Squina F.M."/>
            <person name="Sun H."/>
            <person name="Susca A."/>
            <person name="Todd R.B."/>
            <person name="Tsang A."/>
            <person name="Unkles S.E."/>
            <person name="van de Wiele N."/>
            <person name="van Rossen-Uffink D."/>
            <person name="Oliveira J.V."/>
            <person name="Vesth T.C."/>
            <person name="Visser J."/>
            <person name="Yu J.-H."/>
            <person name="Zhou M."/>
            <person name="Andersen M.R."/>
            <person name="Archer D.B."/>
            <person name="Baker S.E."/>
            <person name="Benoit I."/>
            <person name="Brakhage A.A."/>
            <person name="Braus G.H."/>
            <person name="Fischer R."/>
            <person name="Frisvad J.C."/>
            <person name="Goldman G.H."/>
            <person name="Houbraken J."/>
            <person name="Oakley B."/>
            <person name="Pocsi I."/>
            <person name="Scazzocchio C."/>
            <person name="Seiboth B."/>
            <person name="vanKuyk P.A."/>
            <person name="Wortman J."/>
            <person name="Dyer P.S."/>
            <person name="Grigoriev I.V."/>
        </authorList>
    </citation>
    <scope>NUCLEOTIDE SEQUENCE [LARGE SCALE GENOMIC DNA]</scope>
    <source>
        <strain evidence="3">CBS 106.47</strain>
    </source>
</reference>
<dbReference type="EMBL" id="KV878247">
    <property type="protein sequence ID" value="OJZ82868.1"/>
    <property type="molecule type" value="Genomic_DNA"/>
</dbReference>
<evidence type="ECO:0000313" key="2">
    <source>
        <dbReference type="EMBL" id="OJZ82868.1"/>
    </source>
</evidence>
<accession>A0A1M3T800</accession>
<evidence type="ECO:0000313" key="3">
    <source>
        <dbReference type="Proteomes" id="UP000184063"/>
    </source>
</evidence>
<evidence type="ECO:0000256" key="1">
    <source>
        <dbReference type="SAM" id="MobiDB-lite"/>
    </source>
</evidence>
<dbReference type="AlphaFoldDB" id="A0A1M3T800"/>
<protein>
    <submittedName>
        <fullName evidence="2">Uncharacterized protein</fullName>
    </submittedName>
</protein>
<sequence>MKVKMTQGNHGWAPPSTAPSLPMRRGASHPRPDVSAGQNGISHQELLPAPMVASPQKNRYLVTINLHSLTSPTIWKLDPLGRLGPRQQPVASPVQELKAKVQQAFHYRAEDRHIVAASVDKHFCRWLYQNR</sequence>